<accession>A0ABN5B2G8</accession>
<keyword evidence="2 3" id="KW-0808">Transferase</keyword>
<keyword evidence="5" id="KW-1185">Reference proteome</keyword>
<dbReference type="PIRSF" id="PIRSF004553">
    <property type="entry name" value="CHP00095"/>
    <property type="match status" value="1"/>
</dbReference>
<evidence type="ECO:0000256" key="2">
    <source>
        <dbReference type="ARBA" id="ARBA00022679"/>
    </source>
</evidence>
<dbReference type="InterPro" id="IPR029063">
    <property type="entry name" value="SAM-dependent_MTases_sf"/>
</dbReference>
<protein>
    <recommendedName>
        <fullName evidence="3">Ribosomal RNA small subunit methyltransferase D</fullName>
        <ecNumber evidence="3">2.1.1.171</ecNumber>
    </recommendedName>
</protein>
<evidence type="ECO:0000256" key="3">
    <source>
        <dbReference type="PIRNR" id="PIRNR004553"/>
    </source>
</evidence>
<dbReference type="PANTHER" id="PTHR43542">
    <property type="entry name" value="METHYLTRANSFERASE"/>
    <property type="match status" value="1"/>
</dbReference>
<keyword evidence="1 3" id="KW-0489">Methyltransferase</keyword>
<comment type="function">
    <text evidence="3">Specifically methylates the guanine in position 966 of 16S rRNA in the assembled 30S particle.</text>
</comment>
<dbReference type="PANTHER" id="PTHR43542:SF1">
    <property type="entry name" value="METHYLTRANSFERASE"/>
    <property type="match status" value="1"/>
</dbReference>
<evidence type="ECO:0000313" key="5">
    <source>
        <dbReference type="Proteomes" id="UP000249910"/>
    </source>
</evidence>
<gene>
    <name evidence="4" type="primary">rsmD</name>
    <name evidence="4" type="ORF">CDV26_05135</name>
</gene>
<dbReference type="Pfam" id="PF03602">
    <property type="entry name" value="Cons_hypoth95"/>
    <property type="match status" value="1"/>
</dbReference>
<dbReference type="EMBL" id="CP022132">
    <property type="protein sequence ID" value="ASG67853.1"/>
    <property type="molecule type" value="Genomic_DNA"/>
</dbReference>
<sequence>MKTNTIRVISGKYKNRRLKFPNINGLRPTSDQLKETIFNWLAPYIHGSVCIDAFAGSGSLGIESLSRGAARAIFYELNFKALQQIKENLKTLDIKDFQIYKIDSIKALASLNTQNSQTIIFLDPPFNKNIIPKALDSIAKNKLIPKGSIIYIETKKQAKYPLDGFDILKEKNTSNIMAKLLYKNKIP</sequence>
<proteinExistence type="inferred from homology"/>
<dbReference type="NCBIfam" id="TIGR00095">
    <property type="entry name" value="16S rRNA (guanine(966)-N(2))-methyltransferase RsmD"/>
    <property type="match status" value="1"/>
</dbReference>
<keyword evidence="3" id="KW-0949">S-adenosyl-L-methionine</keyword>
<comment type="similarity">
    <text evidence="3">Belongs to the methyltransferase superfamily. RsmD family.</text>
</comment>
<name>A0ABN5B2G8_9GAMM</name>
<organism evidence="4 5">
    <name type="scientific">Francisella halioticida</name>
    <dbReference type="NCBI Taxonomy" id="549298"/>
    <lineage>
        <taxon>Bacteria</taxon>
        <taxon>Pseudomonadati</taxon>
        <taxon>Pseudomonadota</taxon>
        <taxon>Gammaproteobacteria</taxon>
        <taxon>Thiotrichales</taxon>
        <taxon>Francisellaceae</taxon>
        <taxon>Francisella</taxon>
    </lineage>
</organism>
<dbReference type="Proteomes" id="UP000249910">
    <property type="component" value="Chromosome"/>
</dbReference>
<dbReference type="SUPFAM" id="SSF53335">
    <property type="entry name" value="S-adenosyl-L-methionine-dependent methyltransferases"/>
    <property type="match status" value="1"/>
</dbReference>
<evidence type="ECO:0000256" key="1">
    <source>
        <dbReference type="ARBA" id="ARBA00022603"/>
    </source>
</evidence>
<reference evidence="4 5" key="1">
    <citation type="submission" date="2017-06" db="EMBL/GenBank/DDBJ databases">
        <title>Complete genome of Francisella halioticida.</title>
        <authorList>
            <person name="Sjodin A."/>
        </authorList>
    </citation>
    <scope>NUCLEOTIDE SEQUENCE [LARGE SCALE GENOMIC DNA]</scope>
    <source>
        <strain evidence="4 5">DSM 23729</strain>
    </source>
</reference>
<dbReference type="InterPro" id="IPR004398">
    <property type="entry name" value="RNA_MeTrfase_RsmD"/>
</dbReference>
<dbReference type="Gene3D" id="3.40.50.150">
    <property type="entry name" value="Vaccinia Virus protein VP39"/>
    <property type="match status" value="1"/>
</dbReference>
<dbReference type="EC" id="2.1.1.171" evidence="3"/>
<dbReference type="RefSeq" id="WP_088772372.1">
    <property type="nucleotide sequence ID" value="NZ_AP023082.1"/>
</dbReference>
<evidence type="ECO:0000313" key="4">
    <source>
        <dbReference type="EMBL" id="ASG67853.1"/>
    </source>
</evidence>
<comment type="catalytic activity">
    <reaction evidence="3">
        <text>guanosine(966) in 16S rRNA + S-adenosyl-L-methionine = N(2)-methylguanosine(966) in 16S rRNA + S-adenosyl-L-homocysteine + H(+)</text>
        <dbReference type="Rhea" id="RHEA:23548"/>
        <dbReference type="Rhea" id="RHEA-COMP:10211"/>
        <dbReference type="Rhea" id="RHEA-COMP:10212"/>
        <dbReference type="ChEBI" id="CHEBI:15378"/>
        <dbReference type="ChEBI" id="CHEBI:57856"/>
        <dbReference type="ChEBI" id="CHEBI:59789"/>
        <dbReference type="ChEBI" id="CHEBI:74269"/>
        <dbReference type="ChEBI" id="CHEBI:74481"/>
        <dbReference type="EC" id="2.1.1.171"/>
    </reaction>
</comment>
<keyword evidence="3" id="KW-0698">rRNA processing</keyword>